<evidence type="ECO:0000313" key="11">
    <source>
        <dbReference type="EMBL" id="ORX73657.1"/>
    </source>
</evidence>
<keyword evidence="8" id="KW-0804">Transcription</keyword>
<evidence type="ECO:0000256" key="3">
    <source>
        <dbReference type="ARBA" id="ARBA00012111"/>
    </source>
</evidence>
<dbReference type="RefSeq" id="XP_040746868.1">
    <property type="nucleotide sequence ID" value="XM_040884002.1"/>
</dbReference>
<dbReference type="Proteomes" id="UP000193922">
    <property type="component" value="Unassembled WGS sequence"/>
</dbReference>
<evidence type="ECO:0000256" key="5">
    <source>
        <dbReference type="ARBA" id="ARBA00022801"/>
    </source>
</evidence>
<proteinExistence type="inferred from homology"/>
<evidence type="ECO:0000256" key="7">
    <source>
        <dbReference type="ARBA" id="ARBA00023015"/>
    </source>
</evidence>
<organism evidence="11 12">
    <name type="scientific">Linderina pennispora</name>
    <dbReference type="NCBI Taxonomy" id="61395"/>
    <lineage>
        <taxon>Eukaryota</taxon>
        <taxon>Fungi</taxon>
        <taxon>Fungi incertae sedis</taxon>
        <taxon>Zoopagomycota</taxon>
        <taxon>Kickxellomycotina</taxon>
        <taxon>Kickxellomycetes</taxon>
        <taxon>Kickxellales</taxon>
        <taxon>Kickxellaceae</taxon>
        <taxon>Linderina</taxon>
    </lineage>
</organism>
<evidence type="ECO:0000256" key="9">
    <source>
        <dbReference type="ARBA" id="ARBA00023242"/>
    </source>
</evidence>
<dbReference type="STRING" id="61395.A0A1Y1WJE2"/>
<keyword evidence="9" id="KW-0539">Nucleus</keyword>
<dbReference type="OrthoDB" id="424012at2759"/>
<reference evidence="11 12" key="1">
    <citation type="submission" date="2016-07" db="EMBL/GenBank/DDBJ databases">
        <title>Pervasive Adenine N6-methylation of Active Genes in Fungi.</title>
        <authorList>
            <consortium name="DOE Joint Genome Institute"/>
            <person name="Mondo S.J."/>
            <person name="Dannebaum R.O."/>
            <person name="Kuo R.C."/>
            <person name="Labutti K."/>
            <person name="Haridas S."/>
            <person name="Kuo A."/>
            <person name="Salamov A."/>
            <person name="Ahrendt S.R."/>
            <person name="Lipzen A."/>
            <person name="Sullivan W."/>
            <person name="Andreopoulos W.B."/>
            <person name="Clum A."/>
            <person name="Lindquist E."/>
            <person name="Daum C."/>
            <person name="Ramamoorthy G.K."/>
            <person name="Gryganskyi A."/>
            <person name="Culley D."/>
            <person name="Magnuson J.K."/>
            <person name="James T.Y."/>
            <person name="O'Malley M.A."/>
            <person name="Stajich J.E."/>
            <person name="Spatafora J.W."/>
            <person name="Visel A."/>
            <person name="Grigoriev I.V."/>
        </authorList>
    </citation>
    <scope>NUCLEOTIDE SEQUENCE [LARGE SCALE GENOMIC DNA]</scope>
    <source>
        <strain evidence="11 12">ATCC 12442</strain>
    </source>
</reference>
<dbReference type="InterPro" id="IPR023696">
    <property type="entry name" value="Ureohydrolase_dom_sf"/>
</dbReference>
<dbReference type="GO" id="GO:0040029">
    <property type="term" value="P:epigenetic regulation of gene expression"/>
    <property type="evidence" value="ECO:0007669"/>
    <property type="project" value="TreeGrafter"/>
</dbReference>
<keyword evidence="4" id="KW-0678">Repressor</keyword>
<keyword evidence="12" id="KW-1185">Reference proteome</keyword>
<name>A0A1Y1WJE2_9FUNG</name>
<evidence type="ECO:0000259" key="10">
    <source>
        <dbReference type="Pfam" id="PF00850"/>
    </source>
</evidence>
<accession>A0A1Y1WJE2</accession>
<dbReference type="InterPro" id="IPR023801">
    <property type="entry name" value="His_deacetylse_dom"/>
</dbReference>
<comment type="subcellular location">
    <subcellularLocation>
        <location evidence="1">Nucleus</location>
    </subcellularLocation>
</comment>
<dbReference type="InterPro" id="IPR037138">
    <property type="entry name" value="His_deacetylse_dom_sf"/>
</dbReference>
<feature type="domain" description="Histone deacetylase" evidence="10">
    <location>
        <begin position="2"/>
        <end position="203"/>
    </location>
</feature>
<keyword evidence="6" id="KW-0156">Chromatin regulator</keyword>
<dbReference type="GO" id="GO:0141221">
    <property type="term" value="F:histone deacetylase activity, hydrolytic mechanism"/>
    <property type="evidence" value="ECO:0007669"/>
    <property type="project" value="UniProtKB-EC"/>
</dbReference>
<evidence type="ECO:0000256" key="4">
    <source>
        <dbReference type="ARBA" id="ARBA00022491"/>
    </source>
</evidence>
<dbReference type="GO" id="GO:0000118">
    <property type="term" value="C:histone deacetylase complex"/>
    <property type="evidence" value="ECO:0007669"/>
    <property type="project" value="TreeGrafter"/>
</dbReference>
<keyword evidence="5" id="KW-0378">Hydrolase</keyword>
<sequence length="203" mass="22100">LSAGALLALCEQVALGRLSYGVAIIRPPGHHACQDKPMGFCLFNNVSVAVHDLLARRLAEKIVVVDWDVHHGNGIQEAFYNKEDVLYISLHRYDGEEFYPVSDEGRMEKVGSGGGEGFNINIPWPCEGVGDGDYLDAFRRVVIPVVREFGPDMVIVSAGFDAAVCDPIGLCKVTPQCYAVMTSMLRLASKDKLVLALEGGYNL</sequence>
<evidence type="ECO:0000256" key="6">
    <source>
        <dbReference type="ARBA" id="ARBA00022853"/>
    </source>
</evidence>
<dbReference type="PANTHER" id="PTHR10625">
    <property type="entry name" value="HISTONE DEACETYLASE HDAC1-RELATED"/>
    <property type="match status" value="1"/>
</dbReference>
<comment type="similarity">
    <text evidence="2">Belongs to the histone deacetylase family. HD type 2 subfamily.</text>
</comment>
<protein>
    <recommendedName>
        <fullName evidence="3">histone deacetylase</fullName>
        <ecNumber evidence="3">3.5.1.98</ecNumber>
    </recommendedName>
</protein>
<evidence type="ECO:0000313" key="12">
    <source>
        <dbReference type="Proteomes" id="UP000193922"/>
    </source>
</evidence>
<dbReference type="GeneID" id="63800650"/>
<feature type="non-terminal residue" evidence="11">
    <location>
        <position position="1"/>
    </location>
</feature>
<dbReference type="InterPro" id="IPR000286">
    <property type="entry name" value="HDACs"/>
</dbReference>
<evidence type="ECO:0000256" key="1">
    <source>
        <dbReference type="ARBA" id="ARBA00004123"/>
    </source>
</evidence>
<comment type="caution">
    <text evidence="11">The sequence shown here is derived from an EMBL/GenBank/DDBJ whole genome shotgun (WGS) entry which is preliminary data.</text>
</comment>
<dbReference type="PRINTS" id="PR01270">
    <property type="entry name" value="HDASUPER"/>
</dbReference>
<evidence type="ECO:0000256" key="8">
    <source>
        <dbReference type="ARBA" id="ARBA00023163"/>
    </source>
</evidence>
<keyword evidence="7" id="KW-0805">Transcription regulation</keyword>
<dbReference type="EMBL" id="MCFD01000001">
    <property type="protein sequence ID" value="ORX73657.1"/>
    <property type="molecule type" value="Genomic_DNA"/>
</dbReference>
<evidence type="ECO:0000256" key="2">
    <source>
        <dbReference type="ARBA" id="ARBA00007738"/>
    </source>
</evidence>
<dbReference type="EC" id="3.5.1.98" evidence="3"/>
<dbReference type="PANTHER" id="PTHR10625:SF5">
    <property type="entry name" value="HISTONE DEACETYLASE"/>
    <property type="match status" value="1"/>
</dbReference>
<feature type="non-terminal residue" evidence="11">
    <location>
        <position position="203"/>
    </location>
</feature>
<dbReference type="AlphaFoldDB" id="A0A1Y1WJE2"/>
<gene>
    <name evidence="11" type="ORF">DL89DRAFT_202634</name>
</gene>
<dbReference type="SUPFAM" id="SSF52768">
    <property type="entry name" value="Arginase/deacetylase"/>
    <property type="match status" value="1"/>
</dbReference>
<dbReference type="Gene3D" id="3.40.800.20">
    <property type="entry name" value="Histone deacetylase domain"/>
    <property type="match status" value="1"/>
</dbReference>
<dbReference type="Pfam" id="PF00850">
    <property type="entry name" value="Hist_deacetyl"/>
    <property type="match status" value="1"/>
</dbReference>